<evidence type="ECO:0000313" key="3">
    <source>
        <dbReference type="Proteomes" id="UP000593560"/>
    </source>
</evidence>
<dbReference type="GO" id="GO:0003676">
    <property type="term" value="F:nucleic acid binding"/>
    <property type="evidence" value="ECO:0007669"/>
    <property type="project" value="InterPro"/>
</dbReference>
<dbReference type="EMBL" id="JABFAD010000008">
    <property type="protein sequence ID" value="MBA0804329.1"/>
    <property type="molecule type" value="Genomic_DNA"/>
</dbReference>
<reference evidence="2 3" key="1">
    <citation type="journal article" date="2019" name="Genome Biol. Evol.">
        <title>Insights into the evolution of the New World diploid cottons (Gossypium, subgenus Houzingenia) based on genome sequencing.</title>
        <authorList>
            <person name="Grover C.E."/>
            <person name="Arick M.A. 2nd"/>
            <person name="Thrash A."/>
            <person name="Conover J.L."/>
            <person name="Sanders W.S."/>
            <person name="Peterson D.G."/>
            <person name="Frelichowski J.E."/>
            <person name="Scheffler J.A."/>
            <person name="Scheffler B.E."/>
            <person name="Wendel J.F."/>
        </authorList>
    </citation>
    <scope>NUCLEOTIDE SEQUENCE [LARGE SCALE GENOMIC DNA]</scope>
    <source>
        <strain evidence="2">0</strain>
        <tissue evidence="2">Leaf</tissue>
    </source>
</reference>
<evidence type="ECO:0000259" key="1">
    <source>
        <dbReference type="Pfam" id="PF13456"/>
    </source>
</evidence>
<organism evidence="2 3">
    <name type="scientific">Gossypium harknessii</name>
    <dbReference type="NCBI Taxonomy" id="34285"/>
    <lineage>
        <taxon>Eukaryota</taxon>
        <taxon>Viridiplantae</taxon>
        <taxon>Streptophyta</taxon>
        <taxon>Embryophyta</taxon>
        <taxon>Tracheophyta</taxon>
        <taxon>Spermatophyta</taxon>
        <taxon>Magnoliopsida</taxon>
        <taxon>eudicotyledons</taxon>
        <taxon>Gunneridae</taxon>
        <taxon>Pentapetalae</taxon>
        <taxon>rosids</taxon>
        <taxon>malvids</taxon>
        <taxon>Malvales</taxon>
        <taxon>Malvaceae</taxon>
        <taxon>Malvoideae</taxon>
        <taxon>Gossypium</taxon>
    </lineage>
</organism>
<sequence length="77" mass="8173">MKFNVASVALEDKAGCGGVLRDDKGVACVLFYGSIVTRGSKMAEIIAIKTALELFIGLGWHVGISLVIEFNLCVALE</sequence>
<dbReference type="AlphaFoldDB" id="A0A7J9H3C9"/>
<dbReference type="Proteomes" id="UP000593560">
    <property type="component" value="Unassembled WGS sequence"/>
</dbReference>
<gene>
    <name evidence="2" type="ORF">Gohar_003918</name>
</gene>
<dbReference type="GO" id="GO:0004523">
    <property type="term" value="F:RNA-DNA hybrid ribonuclease activity"/>
    <property type="evidence" value="ECO:0007669"/>
    <property type="project" value="InterPro"/>
</dbReference>
<keyword evidence="3" id="KW-1185">Reference proteome</keyword>
<protein>
    <recommendedName>
        <fullName evidence="1">RNase H type-1 domain-containing protein</fullName>
    </recommendedName>
</protein>
<evidence type="ECO:0000313" key="2">
    <source>
        <dbReference type="EMBL" id="MBA0804329.1"/>
    </source>
</evidence>
<dbReference type="OrthoDB" id="935705at2759"/>
<dbReference type="InterPro" id="IPR002156">
    <property type="entry name" value="RNaseH_domain"/>
</dbReference>
<dbReference type="Pfam" id="PF13456">
    <property type="entry name" value="RVT_3"/>
    <property type="match status" value="1"/>
</dbReference>
<name>A0A7J9H3C9_9ROSI</name>
<accession>A0A7J9H3C9</accession>
<feature type="domain" description="RNase H type-1" evidence="1">
    <location>
        <begin position="4"/>
        <end position="61"/>
    </location>
</feature>
<proteinExistence type="predicted"/>
<comment type="caution">
    <text evidence="2">The sequence shown here is derived from an EMBL/GenBank/DDBJ whole genome shotgun (WGS) entry which is preliminary data.</text>
</comment>